<dbReference type="InterPro" id="IPR010982">
    <property type="entry name" value="Lambda_DNA-bd_dom_sf"/>
</dbReference>
<dbReference type="PATRIC" id="fig|42253.5.peg.4777"/>
<gene>
    <name evidence="1" type="ORF">NITMOv2_4844</name>
</gene>
<dbReference type="SUPFAM" id="SSF47413">
    <property type="entry name" value="lambda repressor-like DNA-binding domains"/>
    <property type="match status" value="1"/>
</dbReference>
<dbReference type="GO" id="GO:0003677">
    <property type="term" value="F:DNA binding"/>
    <property type="evidence" value="ECO:0007669"/>
    <property type="project" value="InterPro"/>
</dbReference>
<reference evidence="1 2" key="1">
    <citation type="journal article" date="2015" name="Proc. Natl. Acad. Sci. U.S.A.">
        <title>Expanded metabolic versatility of ubiquitous nitrite-oxidizing bacteria from the genus Nitrospira.</title>
        <authorList>
            <person name="Koch H."/>
            <person name="Lucker S."/>
            <person name="Albertsen M."/>
            <person name="Kitzinger K."/>
            <person name="Herbold C."/>
            <person name="Spieck E."/>
            <person name="Nielsen P.H."/>
            <person name="Wagner M."/>
            <person name="Daims H."/>
        </authorList>
    </citation>
    <scope>NUCLEOTIDE SEQUENCE [LARGE SCALE GENOMIC DNA]</scope>
    <source>
        <strain evidence="1 2">NSP M-1</strain>
    </source>
</reference>
<dbReference type="OrthoDB" id="513181at2"/>
<dbReference type="Proteomes" id="UP000069205">
    <property type="component" value="Chromosome"/>
</dbReference>
<organism evidence="1 2">
    <name type="scientific">Nitrospira moscoviensis</name>
    <dbReference type="NCBI Taxonomy" id="42253"/>
    <lineage>
        <taxon>Bacteria</taxon>
        <taxon>Pseudomonadati</taxon>
        <taxon>Nitrospirota</taxon>
        <taxon>Nitrospiria</taxon>
        <taxon>Nitrospirales</taxon>
        <taxon>Nitrospiraceae</taxon>
        <taxon>Nitrospira</taxon>
    </lineage>
</organism>
<dbReference type="EMBL" id="CP011801">
    <property type="protein sequence ID" value="ALA61212.1"/>
    <property type="molecule type" value="Genomic_DNA"/>
</dbReference>
<dbReference type="STRING" id="42253.NITMOv2_4844"/>
<evidence type="ECO:0000313" key="1">
    <source>
        <dbReference type="EMBL" id="ALA61212.1"/>
    </source>
</evidence>
<name>A0A0K2GKR1_NITMO</name>
<sequence>MSRESKGFDGRAFYKVLESTVGARQKTWKQVAMETGVSASTLTRMAQGRSPDAASLAALSAWAGLNPSDFVKASFKKKQRPEAITQISSLLRTDPNLDKDAAEAMDAIIRAAYERFRREKRD</sequence>
<accession>A0A0K2GKR1</accession>
<dbReference type="AlphaFoldDB" id="A0A0K2GKR1"/>
<protein>
    <submittedName>
        <fullName evidence="1">XRE family transcriptional regulator</fullName>
    </submittedName>
</protein>
<dbReference type="Gene3D" id="1.10.260.40">
    <property type="entry name" value="lambda repressor-like DNA-binding domains"/>
    <property type="match status" value="1"/>
</dbReference>
<dbReference type="RefSeq" id="WP_053381905.1">
    <property type="nucleotide sequence ID" value="NZ_CP011801.1"/>
</dbReference>
<dbReference type="KEGG" id="nmv:NITMOv2_4844"/>
<proteinExistence type="predicted"/>
<evidence type="ECO:0000313" key="2">
    <source>
        <dbReference type="Proteomes" id="UP000069205"/>
    </source>
</evidence>
<keyword evidence="2" id="KW-1185">Reference proteome</keyword>